<dbReference type="InterPro" id="IPR044215">
    <property type="entry name" value="PIG-H"/>
</dbReference>
<gene>
    <name evidence="5" type="ORF">BDZ85DRAFT_2598</name>
</gene>
<reference evidence="6" key="1">
    <citation type="journal article" date="2020" name="Stud. Mycol.">
        <title>101 Dothideomycetes genomes: A test case for predicting lifestyles and emergence of pathogens.</title>
        <authorList>
            <person name="Haridas S."/>
            <person name="Albert R."/>
            <person name="Binder M."/>
            <person name="Bloem J."/>
            <person name="LaButti K."/>
            <person name="Salamov A."/>
            <person name="Andreopoulos B."/>
            <person name="Baker S."/>
            <person name="Barry K."/>
            <person name="Bills G."/>
            <person name="Bluhm B."/>
            <person name="Cannon C."/>
            <person name="Castanera R."/>
            <person name="Culley D."/>
            <person name="Daum C."/>
            <person name="Ezra D."/>
            <person name="Gonzalez J."/>
            <person name="Henrissat B."/>
            <person name="Kuo A."/>
            <person name="Liang C."/>
            <person name="Lipzen A."/>
            <person name="Lutzoni F."/>
            <person name="Magnuson J."/>
            <person name="Mondo S."/>
            <person name="Nolan M."/>
            <person name="Ohm R."/>
            <person name="Pangilinan J."/>
            <person name="Park H.-J."/>
            <person name="Ramirez L."/>
            <person name="Alfaro M."/>
            <person name="Sun H."/>
            <person name="Tritt A."/>
            <person name="Yoshinaga Y."/>
            <person name="Zwiers L.-H."/>
            <person name="Turgeon B."/>
            <person name="Goodwin S."/>
            <person name="Spatafora J."/>
            <person name="Crous P."/>
            <person name="Grigoriev I."/>
        </authorList>
    </citation>
    <scope>NUCLEOTIDE SEQUENCE [LARGE SCALE GENOMIC DNA]</scope>
    <source>
        <strain evidence="6">CECT 20119</strain>
    </source>
</reference>
<dbReference type="OrthoDB" id="6256716at2759"/>
<dbReference type="PANTHER" id="PTHR15231:SF1">
    <property type="entry name" value="PHOSPHATIDYLINOSITOL N-ACETYLGLUCOSAMINYLTRANSFERASE SUBUNIT H"/>
    <property type="match status" value="1"/>
</dbReference>
<comment type="pathway">
    <text evidence="1">Glycolipid biosynthesis; glycosylphosphatidylinositol-anchor biosynthesis.</text>
</comment>
<feature type="transmembrane region" description="Helical" evidence="3">
    <location>
        <begin position="75"/>
        <end position="95"/>
    </location>
</feature>
<dbReference type="EMBL" id="ML992501">
    <property type="protein sequence ID" value="KAF2227372.1"/>
    <property type="molecule type" value="Genomic_DNA"/>
</dbReference>
<dbReference type="GO" id="GO:0000506">
    <property type="term" value="C:glycosylphosphatidylinositol-N-acetylglucosaminyltransferase (GPI-GnT) complex"/>
    <property type="evidence" value="ECO:0007669"/>
    <property type="project" value="InterPro"/>
</dbReference>
<dbReference type="InterPro" id="IPR019328">
    <property type="entry name" value="PIGH-H_dom"/>
</dbReference>
<evidence type="ECO:0000259" key="4">
    <source>
        <dbReference type="Pfam" id="PF10181"/>
    </source>
</evidence>
<keyword evidence="3" id="KW-0472">Membrane</keyword>
<dbReference type="PANTHER" id="PTHR15231">
    <property type="entry name" value="PHOSPHATIDYLINOSITOL N-ACETYLGLUCOSAMINYLTRANSFERASE SUBUNIT H"/>
    <property type="match status" value="1"/>
</dbReference>
<organism evidence="5 6">
    <name type="scientific">Elsinoe ampelina</name>
    <dbReference type="NCBI Taxonomy" id="302913"/>
    <lineage>
        <taxon>Eukaryota</taxon>
        <taxon>Fungi</taxon>
        <taxon>Dikarya</taxon>
        <taxon>Ascomycota</taxon>
        <taxon>Pezizomycotina</taxon>
        <taxon>Dothideomycetes</taxon>
        <taxon>Dothideomycetidae</taxon>
        <taxon>Myriangiales</taxon>
        <taxon>Elsinoaceae</taxon>
        <taxon>Elsinoe</taxon>
    </lineage>
</organism>
<proteinExistence type="inferred from homology"/>
<dbReference type="UniPathway" id="UPA00196"/>
<dbReference type="Proteomes" id="UP000799538">
    <property type="component" value="Unassembled WGS sequence"/>
</dbReference>
<evidence type="ECO:0000256" key="1">
    <source>
        <dbReference type="ARBA" id="ARBA00004687"/>
    </source>
</evidence>
<dbReference type="GO" id="GO:0016740">
    <property type="term" value="F:transferase activity"/>
    <property type="evidence" value="ECO:0007669"/>
    <property type="project" value="UniProtKB-KW"/>
</dbReference>
<sequence length="194" mass="22162">MMLSIKRPTSSAVLYTISTRPPAPTFSTRAQRLFRGSLRVAVATFILVTLFWKLHSTHLAIRNVTNPFQHTFPDALANAAQWRWLVPISIMFLYLSVRKGYTEESLLVIRGLGVQTSTSSPTYLSTASTRFIPTSSIQDIFLHEAFKDFEVKFYLSIVVENEEDLVVVFPNVFPKRQLLEEVWRGSKACLYEPK</sequence>
<keyword evidence="6" id="KW-1185">Reference proteome</keyword>
<evidence type="ECO:0000256" key="2">
    <source>
        <dbReference type="ARBA" id="ARBA00009610"/>
    </source>
</evidence>
<accession>A0A6A6GNP3</accession>
<evidence type="ECO:0000313" key="6">
    <source>
        <dbReference type="Proteomes" id="UP000799538"/>
    </source>
</evidence>
<evidence type="ECO:0000256" key="3">
    <source>
        <dbReference type="SAM" id="Phobius"/>
    </source>
</evidence>
<name>A0A6A6GNP3_9PEZI</name>
<feature type="transmembrane region" description="Helical" evidence="3">
    <location>
        <begin position="36"/>
        <end position="55"/>
    </location>
</feature>
<keyword evidence="5" id="KW-0808">Transferase</keyword>
<feature type="domain" description="Phosphatidylinositol N-acetylglucosaminyltransferase subunit H conserved" evidence="4">
    <location>
        <begin position="105"/>
        <end position="170"/>
    </location>
</feature>
<keyword evidence="3" id="KW-0812">Transmembrane</keyword>
<dbReference type="Pfam" id="PF10181">
    <property type="entry name" value="PIG-H"/>
    <property type="match status" value="1"/>
</dbReference>
<dbReference type="GO" id="GO:0006506">
    <property type="term" value="P:GPI anchor biosynthetic process"/>
    <property type="evidence" value="ECO:0007669"/>
    <property type="project" value="UniProtKB-UniPathway"/>
</dbReference>
<dbReference type="AlphaFoldDB" id="A0A6A6GNP3"/>
<comment type="similarity">
    <text evidence="2">Belongs to the PIGH family.</text>
</comment>
<keyword evidence="3" id="KW-1133">Transmembrane helix</keyword>
<evidence type="ECO:0000313" key="5">
    <source>
        <dbReference type="EMBL" id="KAF2227372.1"/>
    </source>
</evidence>
<protein>
    <submittedName>
        <fullName evidence="5">GPI-GlcNAc transferase complex, PIG-H component-domain-containing protein</fullName>
    </submittedName>
</protein>